<accession>A0A411DNN8</accession>
<dbReference type="EMBL" id="CP035532">
    <property type="protein sequence ID" value="QBA21989.1"/>
    <property type="molecule type" value="Genomic_DNA"/>
</dbReference>
<sequence length="79" mass="9071">MNKALLNFSAGLLFLNFNLKKVTDFLLEKRKGAKKIKIVVFFRTQENQRFSAKLLLNDQLYSILLLAVLNFIGDKILAP</sequence>
<evidence type="ECO:0000313" key="1">
    <source>
        <dbReference type="EMBL" id="QBA21989.1"/>
    </source>
</evidence>
<proteinExistence type="predicted"/>
<name>A0A411DNN8_CHRID</name>
<protein>
    <submittedName>
        <fullName evidence="1">Uncharacterized protein</fullName>
    </submittedName>
</protein>
<reference evidence="1" key="1">
    <citation type="submission" date="2019-01" db="EMBL/GenBank/DDBJ databases">
        <title>Whole Genome Sequencing for Putative Detection of Antimicrobial Resistance and Potential Virulence Factors in Chryseobacterium indologenes isolated from Nile Tilapia in Tanzania.</title>
        <authorList>
            <person name="Mwega E."/>
            <person name="Mutoloki S."/>
            <person name="Mugimba K."/>
            <person name="Colquhoun D."/>
            <person name="Mdegela R."/>
            <person name="Evensen O."/>
            <person name="Wasteson Y."/>
        </authorList>
    </citation>
    <scope>NUCLEOTIDE SEQUENCE [LARGE SCALE GENOMIC DNA]</scope>
    <source>
        <strain evidence="1">StR 01</strain>
    </source>
</reference>
<organism evidence="1">
    <name type="scientific">Chryseobacterium indologenes</name>
    <name type="common">Flavobacterium indologenes</name>
    <dbReference type="NCBI Taxonomy" id="253"/>
    <lineage>
        <taxon>Bacteria</taxon>
        <taxon>Pseudomonadati</taxon>
        <taxon>Bacteroidota</taxon>
        <taxon>Flavobacteriia</taxon>
        <taxon>Flavobacteriales</taxon>
        <taxon>Weeksellaceae</taxon>
        <taxon>Chryseobacterium group</taxon>
        <taxon>Chryseobacterium</taxon>
    </lineage>
</organism>
<gene>
    <name evidence="1" type="ORF">EU348_12620</name>
</gene>
<dbReference type="AlphaFoldDB" id="A0A411DNN8"/>